<dbReference type="Pfam" id="PF01327">
    <property type="entry name" value="Pep_deformylase"/>
    <property type="match status" value="1"/>
</dbReference>
<accession>D8SJL9</accession>
<reference evidence="8 9" key="1">
    <citation type="journal article" date="2011" name="Science">
        <title>The Selaginella genome identifies genetic changes associated with the evolution of vascular plants.</title>
        <authorList>
            <person name="Banks J.A."/>
            <person name="Nishiyama T."/>
            <person name="Hasebe M."/>
            <person name="Bowman J.L."/>
            <person name="Gribskov M."/>
            <person name="dePamphilis C."/>
            <person name="Albert V.A."/>
            <person name="Aono N."/>
            <person name="Aoyama T."/>
            <person name="Ambrose B.A."/>
            <person name="Ashton N.W."/>
            <person name="Axtell M.J."/>
            <person name="Barker E."/>
            <person name="Barker M.S."/>
            <person name="Bennetzen J.L."/>
            <person name="Bonawitz N.D."/>
            <person name="Chapple C."/>
            <person name="Cheng C."/>
            <person name="Correa L.G."/>
            <person name="Dacre M."/>
            <person name="DeBarry J."/>
            <person name="Dreyer I."/>
            <person name="Elias M."/>
            <person name="Engstrom E.M."/>
            <person name="Estelle M."/>
            <person name="Feng L."/>
            <person name="Finet C."/>
            <person name="Floyd S.K."/>
            <person name="Frommer W.B."/>
            <person name="Fujita T."/>
            <person name="Gramzow L."/>
            <person name="Gutensohn M."/>
            <person name="Harholt J."/>
            <person name="Hattori M."/>
            <person name="Heyl A."/>
            <person name="Hirai T."/>
            <person name="Hiwatashi Y."/>
            <person name="Ishikawa M."/>
            <person name="Iwata M."/>
            <person name="Karol K.G."/>
            <person name="Koehler B."/>
            <person name="Kolukisaoglu U."/>
            <person name="Kubo M."/>
            <person name="Kurata T."/>
            <person name="Lalonde S."/>
            <person name="Li K."/>
            <person name="Li Y."/>
            <person name="Litt A."/>
            <person name="Lyons E."/>
            <person name="Manning G."/>
            <person name="Maruyama T."/>
            <person name="Michael T.P."/>
            <person name="Mikami K."/>
            <person name="Miyazaki S."/>
            <person name="Morinaga S."/>
            <person name="Murata T."/>
            <person name="Mueller-Roeber B."/>
            <person name="Nelson D.R."/>
            <person name="Obara M."/>
            <person name="Oguri Y."/>
            <person name="Olmstead R.G."/>
            <person name="Onodera N."/>
            <person name="Petersen B.L."/>
            <person name="Pils B."/>
            <person name="Prigge M."/>
            <person name="Rensing S.A."/>
            <person name="Riano-Pachon D.M."/>
            <person name="Roberts A.W."/>
            <person name="Sato Y."/>
            <person name="Scheller H.V."/>
            <person name="Schulz B."/>
            <person name="Schulz C."/>
            <person name="Shakirov E.V."/>
            <person name="Shibagaki N."/>
            <person name="Shinohara N."/>
            <person name="Shippen D.E."/>
            <person name="Soerensen I."/>
            <person name="Sotooka R."/>
            <person name="Sugimoto N."/>
            <person name="Sugita M."/>
            <person name="Sumikawa N."/>
            <person name="Tanurdzic M."/>
            <person name="Theissen G."/>
            <person name="Ulvskov P."/>
            <person name="Wakazuki S."/>
            <person name="Weng J.K."/>
            <person name="Willats W.W."/>
            <person name="Wipf D."/>
            <person name="Wolf P.G."/>
            <person name="Yang L."/>
            <person name="Zimmer A.D."/>
            <person name="Zhu Q."/>
            <person name="Mitros T."/>
            <person name="Hellsten U."/>
            <person name="Loque D."/>
            <person name="Otillar R."/>
            <person name="Salamov A."/>
            <person name="Schmutz J."/>
            <person name="Shapiro H."/>
            <person name="Lindquist E."/>
            <person name="Lucas S."/>
            <person name="Rokhsar D."/>
            <person name="Grigoriev I.V."/>
        </authorList>
    </citation>
    <scope>NUCLEOTIDE SEQUENCE [LARGE SCALE GENOMIC DNA]</scope>
</reference>
<dbReference type="OMA" id="HISPCRC"/>
<keyword evidence="7" id="KW-0809">Transit peptide</keyword>
<keyword evidence="7" id="KW-0934">Plastid</keyword>
<evidence type="ECO:0000313" key="8">
    <source>
        <dbReference type="EMBL" id="EFJ15384.1"/>
    </source>
</evidence>
<evidence type="ECO:0000256" key="2">
    <source>
        <dbReference type="ARBA" id="ARBA00012175"/>
    </source>
</evidence>
<comment type="similarity">
    <text evidence="1 7">Belongs to the polypeptide deformylase family.</text>
</comment>
<proteinExistence type="inferred from homology"/>
<evidence type="ECO:0000256" key="7">
    <source>
        <dbReference type="RuleBase" id="RU362111"/>
    </source>
</evidence>
<dbReference type="AlphaFoldDB" id="D8SJL9"/>
<dbReference type="InterPro" id="IPR023635">
    <property type="entry name" value="Peptide_deformylase"/>
</dbReference>
<dbReference type="GO" id="GO:0006412">
    <property type="term" value="P:translation"/>
    <property type="evidence" value="ECO:0007669"/>
    <property type="project" value="UniProtKB-KW"/>
</dbReference>
<evidence type="ECO:0000256" key="3">
    <source>
        <dbReference type="ARBA" id="ARBA00022723"/>
    </source>
</evidence>
<dbReference type="OrthoDB" id="276063at2759"/>
<organism evidence="9">
    <name type="scientific">Selaginella moellendorffii</name>
    <name type="common">Spikemoss</name>
    <dbReference type="NCBI Taxonomy" id="88036"/>
    <lineage>
        <taxon>Eukaryota</taxon>
        <taxon>Viridiplantae</taxon>
        <taxon>Streptophyta</taxon>
        <taxon>Embryophyta</taxon>
        <taxon>Tracheophyta</taxon>
        <taxon>Lycopodiopsida</taxon>
        <taxon>Selaginellales</taxon>
        <taxon>Selaginellaceae</taxon>
        <taxon>Selaginella</taxon>
    </lineage>
</organism>
<dbReference type="eggNOG" id="KOG3137">
    <property type="taxonomic scope" value="Eukaryota"/>
</dbReference>
<evidence type="ECO:0000256" key="4">
    <source>
        <dbReference type="ARBA" id="ARBA00022801"/>
    </source>
</evidence>
<dbReference type="GO" id="GO:0042586">
    <property type="term" value="F:peptide deformylase activity"/>
    <property type="evidence" value="ECO:0007669"/>
    <property type="project" value="UniProtKB-EC"/>
</dbReference>
<dbReference type="EC" id="3.5.1.88" evidence="2 7"/>
<dbReference type="GO" id="GO:0046872">
    <property type="term" value="F:metal ion binding"/>
    <property type="evidence" value="ECO:0007669"/>
    <property type="project" value="UniProtKB-KW"/>
</dbReference>
<dbReference type="InterPro" id="IPR036821">
    <property type="entry name" value="Peptide_deformylase_sf"/>
</dbReference>
<dbReference type="HOGENOM" id="CLU_1680938_0_0_1"/>
<gene>
    <name evidence="8" type="ORF">SELMODRAFT_422807</name>
</gene>
<dbReference type="SUPFAM" id="SSF56420">
    <property type="entry name" value="Peptide deformylase"/>
    <property type="match status" value="1"/>
</dbReference>
<dbReference type="PANTHER" id="PTHR10458:SF2">
    <property type="entry name" value="PEPTIDE DEFORMYLASE, MITOCHONDRIAL"/>
    <property type="match status" value="1"/>
</dbReference>
<keyword evidence="3 7" id="KW-0479">Metal-binding</keyword>
<sequence>MALAWSPATPLPTLRPPLRVHHCVRRAEVRRRFQCRSLFGFKSKAPKLEIVQAGDPVLHEAAREVLHSEVSSDTVQNTIQGLIDAMREAPAVGLAAPQIGVPLQIIVLEDTAEYISYVSRDEALSQQRKPFELLVIINPILRPTTSATARFFEGCLR</sequence>
<keyword evidence="5 7" id="KW-0648">Protein biosynthesis</keyword>
<dbReference type="Gene3D" id="3.90.45.10">
    <property type="entry name" value="Peptide deformylase"/>
    <property type="match status" value="1"/>
</dbReference>
<dbReference type="EMBL" id="GL377623">
    <property type="protein sequence ID" value="EFJ15384.1"/>
    <property type="molecule type" value="Genomic_DNA"/>
</dbReference>
<comment type="subcellular location">
    <subcellularLocation>
        <location evidence="7">Plastid</location>
        <location evidence="7">Chloroplast</location>
    </subcellularLocation>
</comment>
<dbReference type="STRING" id="88036.D8SJL9"/>
<keyword evidence="7" id="KW-0150">Chloroplast</keyword>
<dbReference type="Gramene" id="EFJ15384">
    <property type="protein sequence ID" value="EFJ15384"/>
    <property type="gene ID" value="SELMODRAFT_422807"/>
</dbReference>
<protein>
    <recommendedName>
        <fullName evidence="2 7">Peptide deformylase</fullName>
        <ecNumber evidence="2 7">3.5.1.88</ecNumber>
    </recommendedName>
</protein>
<comment type="function">
    <text evidence="6 7">Removes the formyl group from the N-terminal Met of newly synthesized proteins.</text>
</comment>
<name>D8SJL9_SELML</name>
<evidence type="ECO:0000256" key="1">
    <source>
        <dbReference type="ARBA" id="ARBA00010759"/>
    </source>
</evidence>
<dbReference type="PANTHER" id="PTHR10458">
    <property type="entry name" value="PEPTIDE DEFORMYLASE"/>
    <property type="match status" value="1"/>
</dbReference>
<keyword evidence="9" id="KW-1185">Reference proteome</keyword>
<comment type="catalytic activity">
    <reaction evidence="7">
        <text>N-terminal N-formyl-L-methionyl-[peptide] + H2O = N-terminal L-methionyl-[peptide] + formate</text>
        <dbReference type="Rhea" id="RHEA:24420"/>
        <dbReference type="Rhea" id="RHEA-COMP:10639"/>
        <dbReference type="Rhea" id="RHEA-COMP:10640"/>
        <dbReference type="ChEBI" id="CHEBI:15377"/>
        <dbReference type="ChEBI" id="CHEBI:15740"/>
        <dbReference type="ChEBI" id="CHEBI:49298"/>
        <dbReference type="ChEBI" id="CHEBI:64731"/>
        <dbReference type="EC" id="3.5.1.88"/>
    </reaction>
</comment>
<dbReference type="PRINTS" id="PR01576">
    <property type="entry name" value="PDEFORMYLASE"/>
</dbReference>
<dbReference type="KEGG" id="smo:SELMODRAFT_422807"/>
<dbReference type="Proteomes" id="UP000001514">
    <property type="component" value="Unassembled WGS sequence"/>
</dbReference>
<dbReference type="InParanoid" id="D8SJL9"/>
<keyword evidence="4 7" id="KW-0378">Hydrolase</keyword>
<evidence type="ECO:0000256" key="5">
    <source>
        <dbReference type="ARBA" id="ARBA00022917"/>
    </source>
</evidence>
<evidence type="ECO:0000313" key="9">
    <source>
        <dbReference type="Proteomes" id="UP000001514"/>
    </source>
</evidence>
<dbReference type="GO" id="GO:0009507">
    <property type="term" value="C:chloroplast"/>
    <property type="evidence" value="ECO:0007669"/>
    <property type="project" value="UniProtKB-SubCell"/>
</dbReference>
<evidence type="ECO:0000256" key="6">
    <source>
        <dbReference type="ARBA" id="ARBA00037114"/>
    </source>
</evidence>